<dbReference type="AlphaFoldDB" id="A0A1V9G285"/>
<keyword evidence="3" id="KW-1185">Reference proteome</keyword>
<dbReference type="GO" id="GO:0005506">
    <property type="term" value="F:iron ion binding"/>
    <property type="evidence" value="ECO:0007669"/>
    <property type="project" value="UniProtKB-ARBA"/>
</dbReference>
<comment type="caution">
    <text evidence="2">The sequence shown here is derived from an EMBL/GenBank/DDBJ whole genome shotgun (WGS) entry which is preliminary data.</text>
</comment>
<proteinExistence type="predicted"/>
<dbReference type="PANTHER" id="PTHR20883:SF48">
    <property type="entry name" value="ECTOINE DIOXYGENASE"/>
    <property type="match status" value="1"/>
</dbReference>
<dbReference type="Gene3D" id="2.60.120.620">
    <property type="entry name" value="q2cbj1_9rhob like domain"/>
    <property type="match status" value="1"/>
</dbReference>
<dbReference type="SUPFAM" id="SSF51197">
    <property type="entry name" value="Clavaminate synthase-like"/>
    <property type="match status" value="1"/>
</dbReference>
<dbReference type="EMBL" id="LVYD01000041">
    <property type="protein sequence ID" value="OQP64731.1"/>
    <property type="molecule type" value="Genomic_DNA"/>
</dbReference>
<evidence type="ECO:0008006" key="4">
    <source>
        <dbReference type="Google" id="ProtNLM"/>
    </source>
</evidence>
<dbReference type="Pfam" id="PF05721">
    <property type="entry name" value="PhyH"/>
    <property type="match status" value="1"/>
</dbReference>
<dbReference type="Proteomes" id="UP000192796">
    <property type="component" value="Unassembled WGS sequence"/>
</dbReference>
<gene>
    <name evidence="2" type="ORF">A3860_18395</name>
</gene>
<dbReference type="InterPro" id="IPR008775">
    <property type="entry name" value="Phytyl_CoA_dOase-like"/>
</dbReference>
<evidence type="ECO:0000313" key="2">
    <source>
        <dbReference type="EMBL" id="OQP64731.1"/>
    </source>
</evidence>
<organism evidence="2 3">
    <name type="scientific">Niastella vici</name>
    <dbReference type="NCBI Taxonomy" id="1703345"/>
    <lineage>
        <taxon>Bacteria</taxon>
        <taxon>Pseudomonadati</taxon>
        <taxon>Bacteroidota</taxon>
        <taxon>Chitinophagia</taxon>
        <taxon>Chitinophagales</taxon>
        <taxon>Chitinophagaceae</taxon>
        <taxon>Niastella</taxon>
    </lineage>
</organism>
<dbReference type="GO" id="GO:0016706">
    <property type="term" value="F:2-oxoglutarate-dependent dioxygenase activity"/>
    <property type="evidence" value="ECO:0007669"/>
    <property type="project" value="UniProtKB-ARBA"/>
</dbReference>
<evidence type="ECO:0000256" key="1">
    <source>
        <dbReference type="ARBA" id="ARBA00001954"/>
    </source>
</evidence>
<dbReference type="PANTHER" id="PTHR20883">
    <property type="entry name" value="PHYTANOYL-COA DIOXYGENASE DOMAIN CONTAINING 1"/>
    <property type="match status" value="1"/>
</dbReference>
<dbReference type="RefSeq" id="WP_081146543.1">
    <property type="nucleotide sequence ID" value="NZ_LVYD01000041.1"/>
</dbReference>
<accession>A0A1V9G285</accession>
<name>A0A1V9G285_9BACT</name>
<dbReference type="STRING" id="1703345.A3860_18395"/>
<reference evidence="2 3" key="1">
    <citation type="submission" date="2016-03" db="EMBL/GenBank/DDBJ databases">
        <title>Niastella vici sp. nov., isolated from farmland soil.</title>
        <authorList>
            <person name="Chen L."/>
            <person name="Wang D."/>
            <person name="Yang S."/>
            <person name="Wang G."/>
        </authorList>
    </citation>
    <scope>NUCLEOTIDE SEQUENCE [LARGE SCALE GENOMIC DNA]</scope>
    <source>
        <strain evidence="2 3">DJ57</strain>
    </source>
</reference>
<comment type="cofactor">
    <cofactor evidence="1">
        <name>Fe(2+)</name>
        <dbReference type="ChEBI" id="CHEBI:29033"/>
    </cofactor>
</comment>
<evidence type="ECO:0000313" key="3">
    <source>
        <dbReference type="Proteomes" id="UP000192796"/>
    </source>
</evidence>
<dbReference type="OrthoDB" id="9814777at2"/>
<sequence>MSGMVLQHANLPWTESPFFEAEIDKSTLSEADKAFVKKFADDGYVIFDLGIDDNTINDIIKQLAPRFAKITDNNFRIQDAWKFNESVRKVAASEIVLNKLRLLYQREPFPFQTLNFPVGTQQDTHSDMIHFNSIPHRFMCGVWVPFEDIDETNGPLHYYPGSHKLPFYDMIDIGLNASETAEMKKSIMAYAHNYVNFIQQIIDALGLRKEVLKIKKGQAMIWSANLLHGGEKILREGASRHSQVTHYYFENCIYYVPLLSDIAINKLYLKDLTNIVTGERVKNTYFGKNVKPHTKLFLHQQSLRMLSSVAHMFPKPVVEKIKSIIQN</sequence>
<protein>
    <recommendedName>
        <fullName evidence="4">Phytanoyl-CoA dioxygenase</fullName>
    </recommendedName>
</protein>